<keyword evidence="3" id="KW-0460">Magnesium</keyword>
<dbReference type="GO" id="GO:0045547">
    <property type="term" value="F:ditrans,polycis-polyprenyl diphosphate synthase [(2E,6E)-farnesyl diphosphate specific] activity"/>
    <property type="evidence" value="ECO:0007669"/>
    <property type="project" value="UniProtKB-EC"/>
</dbReference>
<dbReference type="PANTHER" id="PTHR10291:SF43">
    <property type="entry name" value="DEHYDRODOLICHYL DIPHOSPHATE SYNTHASE COMPLEX SUBUNIT DHDDS"/>
    <property type="match status" value="1"/>
</dbReference>
<organism evidence="6 7">
    <name type="scientific">Sipha flava</name>
    <name type="common">yellow sugarcane aphid</name>
    <dbReference type="NCBI Taxonomy" id="143950"/>
    <lineage>
        <taxon>Eukaryota</taxon>
        <taxon>Metazoa</taxon>
        <taxon>Ecdysozoa</taxon>
        <taxon>Arthropoda</taxon>
        <taxon>Hexapoda</taxon>
        <taxon>Insecta</taxon>
        <taxon>Pterygota</taxon>
        <taxon>Neoptera</taxon>
        <taxon>Paraneoptera</taxon>
        <taxon>Hemiptera</taxon>
        <taxon>Sternorrhyncha</taxon>
        <taxon>Aphidomorpha</taxon>
        <taxon>Aphidoidea</taxon>
        <taxon>Aphididae</taxon>
        <taxon>Sipha</taxon>
    </lineage>
</organism>
<dbReference type="InterPro" id="IPR001441">
    <property type="entry name" value="UPP_synth-like"/>
</dbReference>
<dbReference type="GeneID" id="112684911"/>
<dbReference type="AlphaFoldDB" id="A0A8B8FNB5"/>
<evidence type="ECO:0000313" key="6">
    <source>
        <dbReference type="Proteomes" id="UP000694846"/>
    </source>
</evidence>
<dbReference type="CDD" id="cd00475">
    <property type="entry name" value="Cis_IPPS"/>
    <property type="match status" value="1"/>
</dbReference>
<evidence type="ECO:0000256" key="1">
    <source>
        <dbReference type="ARBA" id="ARBA00005432"/>
    </source>
</evidence>
<dbReference type="RefSeq" id="XP_025412429.1">
    <property type="nucleotide sequence ID" value="XM_025556644.1"/>
</dbReference>
<dbReference type="PROSITE" id="PS01066">
    <property type="entry name" value="UPP_SYNTHASE"/>
    <property type="match status" value="1"/>
</dbReference>
<evidence type="ECO:0000313" key="7">
    <source>
        <dbReference type="RefSeq" id="XP_025412429.1"/>
    </source>
</evidence>
<comment type="catalytic activity">
    <reaction evidence="4">
        <text>n isopentenyl diphosphate + (2E,6E)-farnesyl diphosphate = a di-trans,poly-cis-polyprenyl diphosphate + n diphosphate</text>
        <dbReference type="Rhea" id="RHEA:53008"/>
        <dbReference type="Rhea" id="RHEA-COMP:19494"/>
        <dbReference type="ChEBI" id="CHEBI:33019"/>
        <dbReference type="ChEBI" id="CHEBI:128769"/>
        <dbReference type="ChEBI" id="CHEBI:136960"/>
        <dbReference type="ChEBI" id="CHEBI:175763"/>
        <dbReference type="EC" id="2.5.1.87"/>
    </reaction>
</comment>
<dbReference type="GO" id="GO:0005783">
    <property type="term" value="C:endoplasmic reticulum"/>
    <property type="evidence" value="ECO:0007669"/>
    <property type="project" value="TreeGrafter"/>
</dbReference>
<dbReference type="EC" id="2.5.1.-" evidence="5"/>
<keyword evidence="2 5" id="KW-0808">Transferase</keyword>
<dbReference type="OrthoDB" id="4173905at2759"/>
<dbReference type="PANTHER" id="PTHR10291">
    <property type="entry name" value="DEHYDRODOLICHYL DIPHOSPHATE SYNTHASE FAMILY MEMBER"/>
    <property type="match status" value="1"/>
</dbReference>
<dbReference type="NCBIfam" id="TIGR00055">
    <property type="entry name" value="uppS"/>
    <property type="match status" value="1"/>
</dbReference>
<evidence type="ECO:0000256" key="2">
    <source>
        <dbReference type="ARBA" id="ARBA00022679"/>
    </source>
</evidence>
<dbReference type="GO" id="GO:1904423">
    <property type="term" value="C:dehydrodolichyl diphosphate synthase complex"/>
    <property type="evidence" value="ECO:0007669"/>
    <property type="project" value="TreeGrafter"/>
</dbReference>
<keyword evidence="6" id="KW-1185">Reference proteome</keyword>
<dbReference type="Pfam" id="PF01255">
    <property type="entry name" value="Prenyltransf"/>
    <property type="match status" value="1"/>
</dbReference>
<accession>A0A8B8FNB5</accession>
<dbReference type="Gene3D" id="3.40.1180.10">
    <property type="entry name" value="Decaprenyl diphosphate synthase-like"/>
    <property type="match status" value="1"/>
</dbReference>
<dbReference type="InterPro" id="IPR018520">
    <property type="entry name" value="UPP_synth-like_CS"/>
</dbReference>
<comment type="similarity">
    <text evidence="1 5">Belongs to the UPP synthase family.</text>
</comment>
<proteinExistence type="inferred from homology"/>
<dbReference type="FunFam" id="3.40.1180.10:FF:000005">
    <property type="entry name" value="Alkyl transferase"/>
    <property type="match status" value="1"/>
</dbReference>
<protein>
    <recommendedName>
        <fullName evidence="5">Alkyl transferase</fullName>
        <ecNumber evidence="5">2.5.1.-</ecNumber>
    </recommendedName>
</protein>
<name>A0A8B8FNB5_9HEMI</name>
<evidence type="ECO:0000256" key="4">
    <source>
        <dbReference type="ARBA" id="ARBA00047353"/>
    </source>
</evidence>
<dbReference type="Proteomes" id="UP000694846">
    <property type="component" value="Unplaced"/>
</dbReference>
<dbReference type="InterPro" id="IPR036424">
    <property type="entry name" value="UPP_synth-like_sf"/>
</dbReference>
<dbReference type="HAMAP" id="MF_01139">
    <property type="entry name" value="ISPT"/>
    <property type="match status" value="1"/>
</dbReference>
<dbReference type="SUPFAM" id="SSF64005">
    <property type="entry name" value="Undecaprenyl diphosphate synthase"/>
    <property type="match status" value="1"/>
</dbReference>
<evidence type="ECO:0000256" key="5">
    <source>
        <dbReference type="RuleBase" id="RU363018"/>
    </source>
</evidence>
<dbReference type="GO" id="GO:0016094">
    <property type="term" value="P:polyprenol biosynthetic process"/>
    <property type="evidence" value="ECO:0007669"/>
    <property type="project" value="TreeGrafter"/>
</dbReference>
<evidence type="ECO:0000256" key="3">
    <source>
        <dbReference type="ARBA" id="ARBA00022842"/>
    </source>
</evidence>
<reference evidence="7" key="1">
    <citation type="submission" date="2025-08" db="UniProtKB">
        <authorList>
            <consortium name="RefSeq"/>
        </authorList>
    </citation>
    <scope>IDENTIFICATION</scope>
    <source>
        <tissue evidence="7">Whole body</tissue>
    </source>
</reference>
<dbReference type="CTD" id="79947"/>
<gene>
    <name evidence="7" type="primary">LOC112684911</name>
</gene>
<sequence length="312" mass="36855">MSTVPTKTWSWDNLVKNVLCLTHPDMSWIRDNSMTWTQRFCAQVLRYGEIPKHVAFIMDGNRRYARKNHVGKKDGHVRGFDKLSETLQWCLHLGIKEVTVYAFSLDNFRRTQEEIDILFDLAREKFKRLLEEKDKLNEHGVCINFVGNFKQLPEDLVKLIAESMFITKQNNKTFLNVAFSYTGHDELTNAFNHISNGIKNKDLEESDLSVEIIDNCLYTYPSPPPDLLIRTSGETRLSDFMIWQCSYSYIYFTSTLWPEFSAWDFMIAIFMYQRNLREFLRYRSPSRRLSSRAEKFVENVKQKRLNSLYTIA</sequence>